<dbReference type="Proteomes" id="UP001241110">
    <property type="component" value="Unassembled WGS sequence"/>
</dbReference>
<evidence type="ECO:0000259" key="1">
    <source>
        <dbReference type="Pfam" id="PF12728"/>
    </source>
</evidence>
<accession>A0AAE3QGB4</accession>
<dbReference type="SUPFAM" id="SSF46955">
    <property type="entry name" value="Putative DNA-binding domain"/>
    <property type="match status" value="1"/>
</dbReference>
<reference evidence="2" key="1">
    <citation type="submission" date="2023-05" db="EMBL/GenBank/DDBJ databases">
        <authorList>
            <person name="Zhang X."/>
        </authorList>
    </citation>
    <scope>NUCLEOTIDE SEQUENCE</scope>
    <source>
        <strain evidence="2">YF14B1</strain>
    </source>
</reference>
<dbReference type="Pfam" id="PF12728">
    <property type="entry name" value="HTH_17"/>
    <property type="match status" value="1"/>
</dbReference>
<proteinExistence type="predicted"/>
<sequence length="102" mass="11860">MPNHSSIPNPFEELIARLSRLEDMLYELHKELISSKESSLDKQQIGGIELAMQLTGLARSTIYNLTSEGKIPHMKRGKKIYFSYQDLTEWLRCGKRKNIETY</sequence>
<dbReference type="GO" id="GO:0003677">
    <property type="term" value="F:DNA binding"/>
    <property type="evidence" value="ECO:0007669"/>
    <property type="project" value="InterPro"/>
</dbReference>
<name>A0AAE3QGB4_9BACT</name>
<feature type="domain" description="Helix-turn-helix" evidence="1">
    <location>
        <begin position="51"/>
        <end position="92"/>
    </location>
</feature>
<protein>
    <submittedName>
        <fullName evidence="2">Helix-turn-helix domain-containing protein</fullName>
    </submittedName>
</protein>
<dbReference type="InterPro" id="IPR010093">
    <property type="entry name" value="SinI_DNA-bd"/>
</dbReference>
<dbReference type="AlphaFoldDB" id="A0AAE3QGB4"/>
<dbReference type="RefSeq" id="WP_313974570.1">
    <property type="nucleotide sequence ID" value="NZ_JASJOS010000001.1"/>
</dbReference>
<dbReference type="NCBIfam" id="TIGR01764">
    <property type="entry name" value="excise"/>
    <property type="match status" value="1"/>
</dbReference>
<evidence type="ECO:0000313" key="3">
    <source>
        <dbReference type="Proteomes" id="UP001241110"/>
    </source>
</evidence>
<comment type="caution">
    <text evidence="2">The sequence shown here is derived from an EMBL/GenBank/DDBJ whole genome shotgun (WGS) entry which is preliminary data.</text>
</comment>
<gene>
    <name evidence="2" type="ORF">QNI16_00065</name>
</gene>
<dbReference type="InterPro" id="IPR041657">
    <property type="entry name" value="HTH_17"/>
</dbReference>
<dbReference type="InterPro" id="IPR009061">
    <property type="entry name" value="DNA-bd_dom_put_sf"/>
</dbReference>
<evidence type="ECO:0000313" key="2">
    <source>
        <dbReference type="EMBL" id="MDJ1478852.1"/>
    </source>
</evidence>
<dbReference type="EMBL" id="JASJOS010000001">
    <property type="protein sequence ID" value="MDJ1478852.1"/>
    <property type="molecule type" value="Genomic_DNA"/>
</dbReference>
<organism evidence="2 3">
    <name type="scientific">Xanthocytophaga flava</name>
    <dbReference type="NCBI Taxonomy" id="3048013"/>
    <lineage>
        <taxon>Bacteria</taxon>
        <taxon>Pseudomonadati</taxon>
        <taxon>Bacteroidota</taxon>
        <taxon>Cytophagia</taxon>
        <taxon>Cytophagales</taxon>
        <taxon>Rhodocytophagaceae</taxon>
        <taxon>Xanthocytophaga</taxon>
    </lineage>
</organism>